<dbReference type="GO" id="GO:0036159">
    <property type="term" value="P:inner dynein arm assembly"/>
    <property type="evidence" value="ECO:0007669"/>
    <property type="project" value="TreeGrafter"/>
</dbReference>
<feature type="compositionally biased region" description="Acidic residues" evidence="5">
    <location>
        <begin position="759"/>
        <end position="779"/>
    </location>
</feature>
<feature type="region of interest" description="Disordered" evidence="5">
    <location>
        <begin position="752"/>
        <end position="803"/>
    </location>
</feature>
<dbReference type="Proteomes" id="UP000241769">
    <property type="component" value="Unassembled WGS sequence"/>
</dbReference>
<evidence type="ECO:0000256" key="4">
    <source>
        <dbReference type="ARBA" id="ARBA00022737"/>
    </source>
</evidence>
<dbReference type="EMBL" id="MDYQ01000054">
    <property type="protein sequence ID" value="PRP84934.1"/>
    <property type="molecule type" value="Genomic_DNA"/>
</dbReference>
<keyword evidence="7" id="KW-1185">Reference proteome</keyword>
<dbReference type="OrthoDB" id="366230at2759"/>
<dbReference type="GO" id="GO:0036156">
    <property type="term" value="C:inner dynein arm"/>
    <property type="evidence" value="ECO:0007669"/>
    <property type="project" value="TreeGrafter"/>
</dbReference>
<evidence type="ECO:0000256" key="1">
    <source>
        <dbReference type="ARBA" id="ARBA00004496"/>
    </source>
</evidence>
<accession>A0A2P6NLU9</accession>
<dbReference type="InParanoid" id="A0A2P6NLU9"/>
<evidence type="ECO:0000256" key="2">
    <source>
        <dbReference type="ARBA" id="ARBA00022490"/>
    </source>
</evidence>
<dbReference type="GO" id="GO:0060294">
    <property type="term" value="P:cilium movement involved in cell motility"/>
    <property type="evidence" value="ECO:0007669"/>
    <property type="project" value="TreeGrafter"/>
</dbReference>
<keyword evidence="2" id="KW-0963">Cytoplasm</keyword>
<dbReference type="GO" id="GO:0045503">
    <property type="term" value="F:dynein light chain binding"/>
    <property type="evidence" value="ECO:0007669"/>
    <property type="project" value="TreeGrafter"/>
</dbReference>
<evidence type="ECO:0000313" key="6">
    <source>
        <dbReference type="EMBL" id="PRP84934.1"/>
    </source>
</evidence>
<dbReference type="SUPFAM" id="SSF50978">
    <property type="entry name" value="WD40 repeat-like"/>
    <property type="match status" value="1"/>
</dbReference>
<feature type="compositionally biased region" description="Basic and acidic residues" evidence="5">
    <location>
        <begin position="108"/>
        <end position="118"/>
    </location>
</feature>
<organism evidence="6 7">
    <name type="scientific">Planoprotostelium fungivorum</name>
    <dbReference type="NCBI Taxonomy" id="1890364"/>
    <lineage>
        <taxon>Eukaryota</taxon>
        <taxon>Amoebozoa</taxon>
        <taxon>Evosea</taxon>
        <taxon>Variosea</taxon>
        <taxon>Cavosteliida</taxon>
        <taxon>Cavosteliaceae</taxon>
        <taxon>Planoprotostelium</taxon>
    </lineage>
</organism>
<dbReference type="FunCoup" id="A0A2P6NLU9">
    <property type="interactions" value="390"/>
</dbReference>
<gene>
    <name evidence="6" type="ORF">PROFUN_07588</name>
</gene>
<name>A0A2P6NLU9_9EUKA</name>
<evidence type="ECO:0000256" key="5">
    <source>
        <dbReference type="SAM" id="MobiDB-lite"/>
    </source>
</evidence>
<dbReference type="InterPro" id="IPR036322">
    <property type="entry name" value="WD40_repeat_dom_sf"/>
</dbReference>
<sequence>MATPVPDGIEPLFLTLASQKVFGLKPGENLTPEIPYKKISRDQIVQDIEVRGVVSDFHPLKDAIDRLPDMELLLVYDEEQKYRKNFYLCMTQEAADRVLGKKPATGQSKRDGNTEDSKWVSQGSEEAIREENVYPSRELLKLNISRRRRDFNQDFKFTDSDAHDGLVECRQFKNPNFDLNRMEKDVGVQAVPTMVNRVVQTPWFDQVNTACQTIPITMDREEKDRIMQSQSMLNFLNTVMPLVDHALEQNETMDIFEDNFSTLGDEDLVFGGKSDSTLKEFQSFTDFEFSKGKIISVVDARPDGKGVVAVACTQKMNFEDRMSASSSKISSSVILVWDFINPIHPQLILEAPSDVLCFHFNPRRPNILVAGCINGQIAYWDLSASAPKKIYIVQKNRSPEEEEVKRQVSIIPFLISTSIENGHRKPVTELTWMSNIKMTKQGTVYGAADEMTQFITTSTDSQILVWDISEYIQFRSKEVANGANVTELGQFDLKWSPLFRISLLSPEESPLSCTKVCFLARPGLLRFYVATQEGGIYCCNWDNIRSNHPNPEDIMTEKGRRHASSVVSIQPSPFFEDVLLSAGDWTVNVWKDSVNIPLISSPAANGYVTVARWSPHRPAVFAVGKSDGGVDVWDLLDKSHVPSLSQTMCPSAITTIEFLPSDFGTGAQLGTNMELLAVGDDQGRLHVLELPRSLTRRQPKEVNSCMTRIHDSYIQKSLVQNFFAREEKKTLYAEQRRAQRFVERGGELEAKLDWKNENGDEFVEEEVEGEETAESDETEDRTAEISSDADGDETSEEDGTQEQ</sequence>
<keyword evidence="4" id="KW-0677">Repeat</keyword>
<comment type="caution">
    <text evidence="6">The sequence shown here is derived from an EMBL/GenBank/DDBJ whole genome shotgun (WGS) entry which is preliminary data.</text>
</comment>
<dbReference type="PANTHER" id="PTHR12442:SF5">
    <property type="entry name" value="DYNEIN AXONEMAL INTERMEDIATE CHAIN 3"/>
    <property type="match status" value="1"/>
</dbReference>
<feature type="compositionally biased region" description="Acidic residues" evidence="5">
    <location>
        <begin position="787"/>
        <end position="803"/>
    </location>
</feature>
<protein>
    <submittedName>
        <fullName evidence="6">WD repeat domain 63</fullName>
    </submittedName>
</protein>
<dbReference type="SMART" id="SM00320">
    <property type="entry name" value="WD40"/>
    <property type="match status" value="4"/>
</dbReference>
<dbReference type="InterPro" id="IPR050687">
    <property type="entry name" value="Dynein_IC"/>
</dbReference>
<dbReference type="Gene3D" id="2.130.10.10">
    <property type="entry name" value="YVTN repeat-like/Quinoprotein amine dehydrogenase"/>
    <property type="match status" value="2"/>
</dbReference>
<dbReference type="STRING" id="1890364.A0A2P6NLU9"/>
<dbReference type="PANTHER" id="PTHR12442">
    <property type="entry name" value="DYNEIN INTERMEDIATE CHAIN"/>
    <property type="match status" value="1"/>
</dbReference>
<evidence type="ECO:0000313" key="7">
    <source>
        <dbReference type="Proteomes" id="UP000241769"/>
    </source>
</evidence>
<feature type="region of interest" description="Disordered" evidence="5">
    <location>
        <begin position="99"/>
        <end position="126"/>
    </location>
</feature>
<dbReference type="InterPro" id="IPR001680">
    <property type="entry name" value="WD40_rpt"/>
</dbReference>
<comment type="subcellular location">
    <subcellularLocation>
        <location evidence="1">Cytoplasm</location>
    </subcellularLocation>
</comment>
<dbReference type="AlphaFoldDB" id="A0A2P6NLU9"/>
<dbReference type="GO" id="GO:0045504">
    <property type="term" value="F:dynein heavy chain binding"/>
    <property type="evidence" value="ECO:0007669"/>
    <property type="project" value="TreeGrafter"/>
</dbReference>
<proteinExistence type="predicted"/>
<dbReference type="InterPro" id="IPR015943">
    <property type="entry name" value="WD40/YVTN_repeat-like_dom_sf"/>
</dbReference>
<reference evidence="6 7" key="1">
    <citation type="journal article" date="2018" name="Genome Biol. Evol.">
        <title>Multiple Roots of Fruiting Body Formation in Amoebozoa.</title>
        <authorList>
            <person name="Hillmann F."/>
            <person name="Forbes G."/>
            <person name="Novohradska S."/>
            <person name="Ferling I."/>
            <person name="Riege K."/>
            <person name="Groth M."/>
            <person name="Westermann M."/>
            <person name="Marz M."/>
            <person name="Spaller T."/>
            <person name="Winckler T."/>
            <person name="Schaap P."/>
            <person name="Glockner G."/>
        </authorList>
    </citation>
    <scope>NUCLEOTIDE SEQUENCE [LARGE SCALE GENOMIC DNA]</scope>
    <source>
        <strain evidence="6 7">Jena</strain>
    </source>
</reference>
<keyword evidence="3" id="KW-0853">WD repeat</keyword>
<evidence type="ECO:0000256" key="3">
    <source>
        <dbReference type="ARBA" id="ARBA00022574"/>
    </source>
</evidence>